<proteinExistence type="predicted"/>
<comment type="caution">
    <text evidence="1">The sequence shown here is derived from an EMBL/GenBank/DDBJ whole genome shotgun (WGS) entry which is preliminary data.</text>
</comment>
<dbReference type="EMBL" id="VIGI01000004">
    <property type="protein sequence ID" value="KAB8301290.1"/>
    <property type="molecule type" value="Genomic_DNA"/>
</dbReference>
<dbReference type="InterPro" id="IPR038765">
    <property type="entry name" value="Papain-like_cys_pep_sf"/>
</dbReference>
<keyword evidence="2" id="KW-1185">Reference proteome</keyword>
<protein>
    <recommendedName>
        <fullName evidence="3">Ubiquitin-like protease family profile domain-containing protein</fullName>
    </recommendedName>
</protein>
<evidence type="ECO:0000313" key="2">
    <source>
        <dbReference type="Proteomes" id="UP000326757"/>
    </source>
</evidence>
<dbReference type="OrthoDB" id="1939479at2759"/>
<dbReference type="AlphaFoldDB" id="A0A5N6KCX6"/>
<name>A0A5N6KCX6_MONLA</name>
<evidence type="ECO:0000313" key="1">
    <source>
        <dbReference type="EMBL" id="KAB8301290.1"/>
    </source>
</evidence>
<sequence length="438" mass="50479">MFHPLPFEIHEALLDQYRISYARLQRYHNAILFNQSNVMQVPLPELEVIARTPLPSESNIGTGTKLCDDSVFFSWSTKNGILRKTTDSMVELICDYANRWHSALPSKDTDGMIPNRHLPGTVPMFAYLPTSFEQFMKQGPEQAAAELAKRFSREEFWQLRYLFIVVQSGFDEPGTSLGHASVCVISPESKTIDYLCSSGDRGIIRDRGSRCVESFIFLLAAYLGDKPPLAQRFNPCDWKLRTERSELQDKSKPDCGMYTISNIMCVAFGWDLSYGPRQDHELQRRRFRLISDLQSGGFRGYNPAEDVDNTHYYPLNDIKPPDSLIENFIPILRYSGLMIYETLPMQICIRSPIYYACPDRETLYKHCARNKRFYPCFDKESISGPNISFSKLLTWVEKYDAAREIDEAPFARPYVTSGANGNRRWIPPDSTWPNEKLW</sequence>
<organism evidence="1 2">
    <name type="scientific">Monilinia laxa</name>
    <name type="common">Brown rot fungus</name>
    <name type="synonym">Sclerotinia laxa</name>
    <dbReference type="NCBI Taxonomy" id="61186"/>
    <lineage>
        <taxon>Eukaryota</taxon>
        <taxon>Fungi</taxon>
        <taxon>Dikarya</taxon>
        <taxon>Ascomycota</taxon>
        <taxon>Pezizomycotina</taxon>
        <taxon>Leotiomycetes</taxon>
        <taxon>Helotiales</taxon>
        <taxon>Sclerotiniaceae</taxon>
        <taxon>Monilinia</taxon>
    </lineage>
</organism>
<evidence type="ECO:0008006" key="3">
    <source>
        <dbReference type="Google" id="ProtNLM"/>
    </source>
</evidence>
<gene>
    <name evidence="1" type="ORF">EYC80_003172</name>
</gene>
<dbReference type="SUPFAM" id="SSF54001">
    <property type="entry name" value="Cysteine proteinases"/>
    <property type="match status" value="1"/>
</dbReference>
<dbReference type="Gene3D" id="3.40.395.10">
    <property type="entry name" value="Adenoviral Proteinase, Chain A"/>
    <property type="match status" value="1"/>
</dbReference>
<accession>A0A5N6KCX6</accession>
<reference evidence="1 2" key="1">
    <citation type="submission" date="2019-06" db="EMBL/GenBank/DDBJ databases">
        <title>Genome Sequence of the Brown Rot Fungal Pathogen Monilinia laxa.</title>
        <authorList>
            <person name="De Miccolis Angelini R.M."/>
            <person name="Landi L."/>
            <person name="Abate D."/>
            <person name="Pollastro S."/>
            <person name="Romanazzi G."/>
            <person name="Faretra F."/>
        </authorList>
    </citation>
    <scope>NUCLEOTIDE SEQUENCE [LARGE SCALE GENOMIC DNA]</scope>
    <source>
        <strain evidence="1 2">Mlax316</strain>
    </source>
</reference>
<dbReference type="Proteomes" id="UP000326757">
    <property type="component" value="Unassembled WGS sequence"/>
</dbReference>